<keyword evidence="2" id="KW-1185">Reference proteome</keyword>
<sequence length="263" mass="28653" precursor="true">MNTIKSKGKSHRSGARVFTTILYALLMIAVAIPLSSAAVTELSVYPDYPVVGEDIKINGTAQPDEVLDITVSFNQTVNVSDGTYKYRIDDVEIPDGSNTFQVRGEKVKDLNVRVKILFWITKSADADSGVATVSQSNVPSGTYDIIIDGHAEDGESTVNLTINASSSIKADTEGYFEDNYTTNSIPPGIFELSAGKINETITLYEEPVVIQPEYDVYDANQNCIIEMGELSAGIDDFFTGHLSINKLSQLIGYFLSGDTYCQN</sequence>
<dbReference type="HOGENOM" id="CLU_1056073_0_0_2"/>
<dbReference type="Proteomes" id="UP000001059">
    <property type="component" value="Chromosome"/>
</dbReference>
<gene>
    <name evidence="1" type="ordered locus">Mmah_0041</name>
</gene>
<accession>D5E8R9</accession>
<dbReference type="KEGG" id="mmh:Mmah_0041"/>
<protein>
    <submittedName>
        <fullName evidence="1">Uncharacterized protein</fullName>
    </submittedName>
</protein>
<reference evidence="1 2" key="1">
    <citation type="submission" date="2010-03" db="EMBL/GenBank/DDBJ databases">
        <title>The complete genome of Methanohalophilus mahii DSM 5219.</title>
        <authorList>
            <consortium name="US DOE Joint Genome Institute (JGI-PGF)"/>
            <person name="Lucas S."/>
            <person name="Copeland A."/>
            <person name="Lapidus A."/>
            <person name="Glavina del Rio T."/>
            <person name="Dalin E."/>
            <person name="Tice H."/>
            <person name="Bruce D."/>
            <person name="Goodwin L."/>
            <person name="Pitluck S."/>
            <person name="Kyrpides N."/>
            <person name="Mavromatis K."/>
            <person name="Ivanova N."/>
            <person name="Lykidis A."/>
            <person name="Saunders E."/>
            <person name="Brettin T."/>
            <person name="Detter J.C."/>
            <person name="Han C."/>
            <person name="Land M."/>
            <person name="Hauser L."/>
            <person name="Markowitz V."/>
            <person name="Cheng J.-F."/>
            <person name="Hugenholtz P."/>
            <person name="Woyke T."/>
            <person name="Wu D."/>
            <person name="Spring S."/>
            <person name="Schneider S."/>
            <person name="Schroeder M."/>
            <person name="Klenk H.-P."/>
            <person name="Eisen J.A."/>
        </authorList>
    </citation>
    <scope>NUCLEOTIDE SEQUENCE [LARGE SCALE GENOMIC DNA]</scope>
    <source>
        <strain evidence="2">ATCC 35705 / DSM 5219 / SLP</strain>
    </source>
</reference>
<evidence type="ECO:0000313" key="1">
    <source>
        <dbReference type="EMBL" id="ADE35578.1"/>
    </source>
</evidence>
<dbReference type="GeneID" id="8982172"/>
<dbReference type="OrthoDB" id="60650at2157"/>
<dbReference type="RefSeq" id="WP_013036521.1">
    <property type="nucleotide sequence ID" value="NC_014002.1"/>
</dbReference>
<dbReference type="AlphaFoldDB" id="D5E8R9"/>
<evidence type="ECO:0000313" key="2">
    <source>
        <dbReference type="Proteomes" id="UP000001059"/>
    </source>
</evidence>
<name>D5E8R9_METMS</name>
<organism evidence="1 2">
    <name type="scientific">Methanohalophilus mahii (strain ATCC 35705 / DSM 5219 / SLP)</name>
    <dbReference type="NCBI Taxonomy" id="547558"/>
    <lineage>
        <taxon>Archaea</taxon>
        <taxon>Methanobacteriati</taxon>
        <taxon>Methanobacteriota</taxon>
        <taxon>Stenosarchaea group</taxon>
        <taxon>Methanomicrobia</taxon>
        <taxon>Methanosarcinales</taxon>
        <taxon>Methanosarcinaceae</taxon>
        <taxon>Methanohalophilus</taxon>
    </lineage>
</organism>
<proteinExistence type="predicted"/>
<dbReference type="EMBL" id="CP001994">
    <property type="protein sequence ID" value="ADE35578.1"/>
    <property type="molecule type" value="Genomic_DNA"/>
</dbReference>